<organism evidence="1 2">
    <name type="scientific">Lentilactobacillus terminaliae</name>
    <dbReference type="NCBI Taxonomy" id="3003483"/>
    <lineage>
        <taxon>Bacteria</taxon>
        <taxon>Bacillati</taxon>
        <taxon>Bacillota</taxon>
        <taxon>Bacilli</taxon>
        <taxon>Lactobacillales</taxon>
        <taxon>Lactobacillaceae</taxon>
        <taxon>Lentilactobacillus</taxon>
    </lineage>
</organism>
<gene>
    <name evidence="1" type="ORF">O0236_010005</name>
</gene>
<evidence type="ECO:0000313" key="1">
    <source>
        <dbReference type="EMBL" id="XFD39711.1"/>
    </source>
</evidence>
<accession>A0ACD5DEX5</accession>
<name>A0ACD5DEX5_9LACO</name>
<dbReference type="EMBL" id="CP168151">
    <property type="protein sequence ID" value="XFD39711.1"/>
    <property type="molecule type" value="Genomic_DNA"/>
</dbReference>
<keyword evidence="2" id="KW-1185">Reference proteome</keyword>
<evidence type="ECO:0000313" key="2">
    <source>
        <dbReference type="Proteomes" id="UP001149860"/>
    </source>
</evidence>
<dbReference type="Proteomes" id="UP001149860">
    <property type="component" value="Chromosome"/>
</dbReference>
<reference evidence="1" key="1">
    <citation type="submission" date="2024-08" db="EMBL/GenBank/DDBJ databases">
        <title>Lentilactobacillus sp. nov., isolated from tree bark.</title>
        <authorList>
            <person name="Phuengjayaem S."/>
            <person name="Tanasupawat S."/>
        </authorList>
    </citation>
    <scope>NUCLEOTIDE SEQUENCE</scope>
    <source>
        <strain evidence="1">SPB1-3</strain>
    </source>
</reference>
<sequence>MSDISTKTQTLSDGNDMPLVGFGTYLIDTPDKMDKAITTAYESGYRLFDTAQLYQNEAILGESIRKLGVNRSKIFITDKITEMNQGYDLTIDSAEYSLQQLGTDYFDLLLVHWPISDKFFDTWRAFEELKKQGKAKSIGVSNFTQSHLQLLKTQASEMPVVNQIETHPYLTQSPMVAFDNKESILTQAWSPLGRGVVLNDPMIAKMAAHHERSVAQVILRWQVQRGVAVIPKSQTASRIKENIDLDFELSDDEMSMIDILNKNQRNGREPELVYEMGKQY</sequence>
<protein>
    <submittedName>
        <fullName evidence="1">Aldo/keto reductase</fullName>
    </submittedName>
</protein>
<proteinExistence type="predicted"/>